<evidence type="ECO:0000256" key="1">
    <source>
        <dbReference type="SAM" id="SignalP"/>
    </source>
</evidence>
<evidence type="ECO:0008006" key="4">
    <source>
        <dbReference type="Google" id="ProtNLM"/>
    </source>
</evidence>
<dbReference type="RefSeq" id="WP_268048576.1">
    <property type="nucleotide sequence ID" value="NZ_JAPQES010000001.1"/>
</dbReference>
<sequence length="174" mass="20047">MKKVYQKLWICVSVIALSFTLIACTKIKDKASVISEKTLNKVTSQFISEIPYFKEEKGKIFCSYEVLGISEKSNEVTQYLDVLAQEYYIENGELKEGTTGAYPVVITIKREGKDYNVQSYKLSKELEKTDAIKILPKSIQKKVLSDEYKNSQNDRTKKGTLQRIEKAKKYFEID</sequence>
<comment type="caution">
    <text evidence="2">The sequence shown here is derived from an EMBL/GenBank/DDBJ whole genome shotgun (WGS) entry which is preliminary data.</text>
</comment>
<proteinExistence type="predicted"/>
<feature type="chain" id="PRO_5046192666" description="Lipoprotein" evidence="1">
    <location>
        <begin position="24"/>
        <end position="174"/>
    </location>
</feature>
<feature type="signal peptide" evidence="1">
    <location>
        <begin position="1"/>
        <end position="23"/>
    </location>
</feature>
<organism evidence="2 3">
    <name type="scientific">Clostridium ganghwense</name>
    <dbReference type="NCBI Taxonomy" id="312089"/>
    <lineage>
        <taxon>Bacteria</taxon>
        <taxon>Bacillati</taxon>
        <taxon>Bacillota</taxon>
        <taxon>Clostridia</taxon>
        <taxon>Eubacteriales</taxon>
        <taxon>Clostridiaceae</taxon>
        <taxon>Clostridium</taxon>
    </lineage>
</organism>
<keyword evidence="3" id="KW-1185">Reference proteome</keyword>
<protein>
    <recommendedName>
        <fullName evidence="4">Lipoprotein</fullName>
    </recommendedName>
</protein>
<dbReference type="PROSITE" id="PS51257">
    <property type="entry name" value="PROKAR_LIPOPROTEIN"/>
    <property type="match status" value="1"/>
</dbReference>
<accession>A0ABT4CLY2</accession>
<reference evidence="2" key="1">
    <citation type="submission" date="2022-12" db="EMBL/GenBank/DDBJ databases">
        <authorList>
            <person name="Wang J."/>
        </authorList>
    </citation>
    <scope>NUCLEOTIDE SEQUENCE</scope>
    <source>
        <strain evidence="2">HY-42-06</strain>
    </source>
</reference>
<dbReference type="EMBL" id="JAPQES010000001">
    <property type="protein sequence ID" value="MCY6370047.1"/>
    <property type="molecule type" value="Genomic_DNA"/>
</dbReference>
<keyword evidence="1" id="KW-0732">Signal</keyword>
<dbReference type="Proteomes" id="UP001079657">
    <property type="component" value="Unassembled WGS sequence"/>
</dbReference>
<evidence type="ECO:0000313" key="3">
    <source>
        <dbReference type="Proteomes" id="UP001079657"/>
    </source>
</evidence>
<name>A0ABT4CLY2_9CLOT</name>
<gene>
    <name evidence="2" type="ORF">OXH55_05330</name>
</gene>
<evidence type="ECO:0000313" key="2">
    <source>
        <dbReference type="EMBL" id="MCY6370047.1"/>
    </source>
</evidence>